<reference evidence="1 2" key="1">
    <citation type="submission" date="2019-07" db="EMBL/GenBank/DDBJ databases">
        <title>Whole genome shotgun sequence of Marinococcus halophilus NBRC 102359.</title>
        <authorList>
            <person name="Hosoyama A."/>
            <person name="Uohara A."/>
            <person name="Ohji S."/>
            <person name="Ichikawa N."/>
        </authorList>
    </citation>
    <scope>NUCLEOTIDE SEQUENCE [LARGE SCALE GENOMIC DNA]</scope>
    <source>
        <strain evidence="1 2">NBRC 102359</strain>
    </source>
</reference>
<organism evidence="1 2">
    <name type="scientific">Marinococcus halophilus</name>
    <dbReference type="NCBI Taxonomy" id="1371"/>
    <lineage>
        <taxon>Bacteria</taxon>
        <taxon>Bacillati</taxon>
        <taxon>Bacillota</taxon>
        <taxon>Bacilli</taxon>
        <taxon>Bacillales</taxon>
        <taxon>Bacillaceae</taxon>
        <taxon>Marinococcus</taxon>
    </lineage>
</organism>
<dbReference type="Proteomes" id="UP000321051">
    <property type="component" value="Unassembled WGS sequence"/>
</dbReference>
<dbReference type="AlphaFoldDB" id="A0A510Y1K2"/>
<name>A0A510Y1K2_MARHA</name>
<gene>
    <name evidence="1" type="ORF">MHA01_00640</name>
</gene>
<comment type="caution">
    <text evidence="1">The sequence shown here is derived from an EMBL/GenBank/DDBJ whole genome shotgun (WGS) entry which is preliminary data.</text>
</comment>
<evidence type="ECO:0000313" key="2">
    <source>
        <dbReference type="Proteomes" id="UP000321051"/>
    </source>
</evidence>
<protein>
    <submittedName>
        <fullName evidence="1">Uncharacterized protein</fullName>
    </submittedName>
</protein>
<dbReference type="EMBL" id="BJUN01000001">
    <property type="protein sequence ID" value="GEK57159.1"/>
    <property type="molecule type" value="Genomic_DNA"/>
</dbReference>
<sequence length="49" mass="5952">MDCTFFHRAKWELAYARSIIKAMPSNENMQEYQELKKELRKKYGRAIVK</sequence>
<accession>A0A510Y1K2</accession>
<keyword evidence="2" id="KW-1185">Reference proteome</keyword>
<proteinExistence type="predicted"/>
<evidence type="ECO:0000313" key="1">
    <source>
        <dbReference type="EMBL" id="GEK57159.1"/>
    </source>
</evidence>